<evidence type="ECO:0000313" key="8">
    <source>
        <dbReference type="EMBL" id="KAG7194898.1"/>
    </source>
</evidence>
<keyword evidence="3" id="KW-0408">Iron</keyword>
<feature type="transmembrane region" description="Helical" evidence="7">
    <location>
        <begin position="54"/>
        <end position="78"/>
    </location>
</feature>
<evidence type="ECO:0008006" key="10">
    <source>
        <dbReference type="Google" id="ProtNLM"/>
    </source>
</evidence>
<keyword evidence="4 7" id="KW-0812">Transmembrane</keyword>
<feature type="transmembrane region" description="Helical" evidence="7">
    <location>
        <begin position="216"/>
        <end position="240"/>
    </location>
</feature>
<comment type="subcellular location">
    <subcellularLocation>
        <location evidence="1">Membrane</location>
        <topology evidence="1">Multi-pass membrane protein</topology>
    </subcellularLocation>
</comment>
<sequence>MGLRDTFSVQVFFIILRETLETAIIISVLLLFIKQGQQQLGQADSEVRGLKLQVWLGALAGLLVCFFIGLGFIAVFYIVGKDLWFYAERLWEGVFCLLSSVIITVMGIGLLRINKVMKVKWFMKLGNAYEVDSLPSSTLETAATVAATSGAPDDGAVAAPQVTSSTDELIDSLTESGDLDTGVVANTLGTTTTDALSTPVDSYKSNGNKKLFAKKYYLAILPLMTTLREGLEAVVFVGGAGMTQSGISIVNSIVAGVVCGSIIGYSLYRGGNKLSLQYFLILSTCFLYIVSAGLMSRGVWFLELERFVQKCGGVDVSESGNGPGSYDIGNTIWHVNCCNGLRDGWWMVLNALVGWSNTATYGSIISYCAYWIFVIVWLELKLYQERNGYLPLVPIKWQLKLISKRHKILTARRNIALTNQTTNYLSSQERQSVENVR</sequence>
<dbReference type="AlphaFoldDB" id="A0A9P7VBS5"/>
<feature type="transmembrane region" description="Helical" evidence="7">
    <location>
        <begin position="246"/>
        <end position="267"/>
    </location>
</feature>
<dbReference type="GO" id="GO:0000329">
    <property type="term" value="C:fungal-type vacuole membrane"/>
    <property type="evidence" value="ECO:0007669"/>
    <property type="project" value="TreeGrafter"/>
</dbReference>
<proteinExistence type="inferred from homology"/>
<dbReference type="Proteomes" id="UP000790833">
    <property type="component" value="Unassembled WGS sequence"/>
</dbReference>
<feature type="transmembrane region" description="Helical" evidence="7">
    <location>
        <begin position="90"/>
        <end position="113"/>
    </location>
</feature>
<keyword evidence="3" id="KW-0813">Transport</keyword>
<dbReference type="PANTHER" id="PTHR31632:SF7">
    <property type="entry name" value="IRON TRANSPORTER FTH1"/>
    <property type="match status" value="1"/>
</dbReference>
<dbReference type="OrthoDB" id="4364at2759"/>
<keyword evidence="3" id="KW-0406">Ion transport</keyword>
<dbReference type="InterPro" id="IPR004923">
    <property type="entry name" value="FTR1/Fip1/EfeU"/>
</dbReference>
<dbReference type="EMBL" id="JAHMUF010000005">
    <property type="protein sequence ID" value="KAG7194898.1"/>
    <property type="molecule type" value="Genomic_DNA"/>
</dbReference>
<keyword evidence="3" id="KW-0410">Iron transport</keyword>
<comment type="similarity">
    <text evidence="2">Belongs to the oxidase-dependent Fe transporter (OFeT) (TC 9.A.10.1) family.</text>
</comment>
<evidence type="ECO:0000256" key="3">
    <source>
        <dbReference type="ARBA" id="ARBA00022496"/>
    </source>
</evidence>
<feature type="transmembrane region" description="Helical" evidence="7">
    <location>
        <begin position="359"/>
        <end position="378"/>
    </location>
</feature>
<evidence type="ECO:0000256" key="1">
    <source>
        <dbReference type="ARBA" id="ARBA00004141"/>
    </source>
</evidence>
<evidence type="ECO:0000256" key="4">
    <source>
        <dbReference type="ARBA" id="ARBA00022692"/>
    </source>
</evidence>
<dbReference type="GeneID" id="66117380"/>
<accession>A0A9P7VBS5</accession>
<organism evidence="8 9">
    <name type="scientific">Scheffersomyces spartinae</name>
    <dbReference type="NCBI Taxonomy" id="45513"/>
    <lineage>
        <taxon>Eukaryota</taxon>
        <taxon>Fungi</taxon>
        <taxon>Dikarya</taxon>
        <taxon>Ascomycota</taxon>
        <taxon>Saccharomycotina</taxon>
        <taxon>Pichiomycetes</taxon>
        <taxon>Debaryomycetaceae</taxon>
        <taxon>Scheffersomyces</taxon>
    </lineage>
</organism>
<reference evidence="8" key="1">
    <citation type="submission" date="2021-03" db="EMBL/GenBank/DDBJ databases">
        <authorList>
            <person name="Palmer J.M."/>
        </authorList>
    </citation>
    <scope>NUCLEOTIDE SEQUENCE</scope>
    <source>
        <strain evidence="8">ARV_011</strain>
    </source>
</reference>
<gene>
    <name evidence="8" type="ORF">KQ657_004006</name>
</gene>
<evidence type="ECO:0000313" key="9">
    <source>
        <dbReference type="Proteomes" id="UP000790833"/>
    </source>
</evidence>
<dbReference type="GO" id="GO:0033573">
    <property type="term" value="C:high-affinity iron permease complex"/>
    <property type="evidence" value="ECO:0007669"/>
    <property type="project" value="InterPro"/>
</dbReference>
<protein>
    <recommendedName>
        <fullName evidence="10">Iron transporter FTH1</fullName>
    </recommendedName>
</protein>
<dbReference type="GO" id="GO:0015093">
    <property type="term" value="F:ferrous iron transmembrane transporter activity"/>
    <property type="evidence" value="ECO:0007669"/>
    <property type="project" value="TreeGrafter"/>
</dbReference>
<name>A0A9P7VBS5_9ASCO</name>
<feature type="transmembrane region" description="Helical" evidence="7">
    <location>
        <begin position="12"/>
        <end position="33"/>
    </location>
</feature>
<evidence type="ECO:0000256" key="6">
    <source>
        <dbReference type="ARBA" id="ARBA00023136"/>
    </source>
</evidence>
<keyword evidence="5 7" id="KW-1133">Transmembrane helix</keyword>
<feature type="transmembrane region" description="Helical" evidence="7">
    <location>
        <begin position="279"/>
        <end position="300"/>
    </location>
</feature>
<keyword evidence="9" id="KW-1185">Reference proteome</keyword>
<evidence type="ECO:0000256" key="5">
    <source>
        <dbReference type="ARBA" id="ARBA00022989"/>
    </source>
</evidence>
<dbReference type="PANTHER" id="PTHR31632">
    <property type="entry name" value="IRON TRANSPORTER FTH1"/>
    <property type="match status" value="1"/>
</dbReference>
<evidence type="ECO:0000256" key="2">
    <source>
        <dbReference type="ARBA" id="ARBA00008333"/>
    </source>
</evidence>
<comment type="caution">
    <text evidence="8">The sequence shown here is derived from an EMBL/GenBank/DDBJ whole genome shotgun (WGS) entry which is preliminary data.</text>
</comment>
<dbReference type="RefSeq" id="XP_043050445.1">
    <property type="nucleotide sequence ID" value="XM_043194694.1"/>
</dbReference>
<evidence type="ECO:0000256" key="7">
    <source>
        <dbReference type="SAM" id="Phobius"/>
    </source>
</evidence>
<dbReference type="Pfam" id="PF03239">
    <property type="entry name" value="FTR1"/>
    <property type="match status" value="1"/>
</dbReference>
<keyword evidence="6 7" id="KW-0472">Membrane</keyword>